<comment type="caution">
    <text evidence="1">The sequence shown here is derived from an EMBL/GenBank/DDBJ whole genome shotgun (WGS) entry which is preliminary data.</text>
</comment>
<gene>
    <name evidence="1" type="ORF">PIB30_104366</name>
</gene>
<sequence>MIYDGTITTCIIILLWDTYVIQLCGKTVANVLKEVRANNVERKDRIYTLVAMCEDKELINKYLPEENTSQYITTVVEIGGSNYSEGFPVVAKQPDCGDKSSLWYATRSL</sequence>
<reference evidence="1 2" key="1">
    <citation type="journal article" date="2023" name="Plants (Basel)">
        <title>Bridging the Gap: Combining Genomics and Transcriptomics Approaches to Understand Stylosanthes scabra, an Orphan Legume from the Brazilian Caatinga.</title>
        <authorList>
            <person name="Ferreira-Neto J.R.C."/>
            <person name="da Silva M.D."/>
            <person name="Binneck E."/>
            <person name="de Melo N.F."/>
            <person name="da Silva R.H."/>
            <person name="de Melo A.L.T.M."/>
            <person name="Pandolfi V."/>
            <person name="Bustamante F.O."/>
            <person name="Brasileiro-Vidal A.C."/>
            <person name="Benko-Iseppon A.M."/>
        </authorList>
    </citation>
    <scope>NUCLEOTIDE SEQUENCE [LARGE SCALE GENOMIC DNA]</scope>
    <source>
        <tissue evidence="1">Leaves</tissue>
    </source>
</reference>
<evidence type="ECO:0000313" key="2">
    <source>
        <dbReference type="Proteomes" id="UP001341840"/>
    </source>
</evidence>
<evidence type="ECO:0000313" key="1">
    <source>
        <dbReference type="EMBL" id="MED6165936.1"/>
    </source>
</evidence>
<organism evidence="1 2">
    <name type="scientific">Stylosanthes scabra</name>
    <dbReference type="NCBI Taxonomy" id="79078"/>
    <lineage>
        <taxon>Eukaryota</taxon>
        <taxon>Viridiplantae</taxon>
        <taxon>Streptophyta</taxon>
        <taxon>Embryophyta</taxon>
        <taxon>Tracheophyta</taxon>
        <taxon>Spermatophyta</taxon>
        <taxon>Magnoliopsida</taxon>
        <taxon>eudicotyledons</taxon>
        <taxon>Gunneridae</taxon>
        <taxon>Pentapetalae</taxon>
        <taxon>rosids</taxon>
        <taxon>fabids</taxon>
        <taxon>Fabales</taxon>
        <taxon>Fabaceae</taxon>
        <taxon>Papilionoideae</taxon>
        <taxon>50 kb inversion clade</taxon>
        <taxon>dalbergioids sensu lato</taxon>
        <taxon>Dalbergieae</taxon>
        <taxon>Pterocarpus clade</taxon>
        <taxon>Stylosanthes</taxon>
    </lineage>
</organism>
<keyword evidence="2" id="KW-1185">Reference proteome</keyword>
<accession>A0ABU6UXT4</accession>
<proteinExistence type="predicted"/>
<dbReference type="Proteomes" id="UP001341840">
    <property type="component" value="Unassembled WGS sequence"/>
</dbReference>
<name>A0ABU6UXT4_9FABA</name>
<protein>
    <submittedName>
        <fullName evidence="1">Uncharacterized protein</fullName>
    </submittedName>
</protein>
<dbReference type="EMBL" id="JASCZI010124417">
    <property type="protein sequence ID" value="MED6165936.1"/>
    <property type="molecule type" value="Genomic_DNA"/>
</dbReference>